<feature type="signal peptide" evidence="2">
    <location>
        <begin position="1"/>
        <end position="32"/>
    </location>
</feature>
<gene>
    <name evidence="4" type="ORF">GRI44_11010</name>
</gene>
<dbReference type="PANTHER" id="PTHR21666">
    <property type="entry name" value="PEPTIDASE-RELATED"/>
    <property type="match status" value="1"/>
</dbReference>
<accession>A0A6L7GH59</accession>
<dbReference type="Gene3D" id="2.70.70.10">
    <property type="entry name" value="Glucose Permease (Domain IIA)"/>
    <property type="match status" value="1"/>
</dbReference>
<protein>
    <submittedName>
        <fullName evidence="4">Peptidoglycan DD-metalloendopeptidase family protein</fullName>
    </submittedName>
</protein>
<feature type="region of interest" description="Disordered" evidence="1">
    <location>
        <begin position="49"/>
        <end position="77"/>
    </location>
</feature>
<dbReference type="PANTHER" id="PTHR21666:SF285">
    <property type="entry name" value="M23 FAMILY METALLOPEPTIDASE"/>
    <property type="match status" value="1"/>
</dbReference>
<dbReference type="RefSeq" id="WP_160601827.1">
    <property type="nucleotide sequence ID" value="NZ_WTYU01000002.1"/>
</dbReference>
<comment type="caution">
    <text evidence="4">The sequence shown here is derived from an EMBL/GenBank/DDBJ whole genome shotgun (WGS) entry which is preliminary data.</text>
</comment>
<dbReference type="InterPro" id="IPR016047">
    <property type="entry name" value="M23ase_b-sheet_dom"/>
</dbReference>
<dbReference type="CDD" id="cd12797">
    <property type="entry name" value="M23_peptidase"/>
    <property type="match status" value="1"/>
</dbReference>
<reference evidence="4 5" key="1">
    <citation type="submission" date="2019-12" db="EMBL/GenBank/DDBJ databases">
        <title>Genomic-based taxomic classification of the family Erythrobacteraceae.</title>
        <authorList>
            <person name="Xu L."/>
        </authorList>
    </citation>
    <scope>NUCLEOTIDE SEQUENCE [LARGE SCALE GENOMIC DNA]</scope>
    <source>
        <strain evidence="4 5">KCTC 52259</strain>
    </source>
</reference>
<evidence type="ECO:0000313" key="5">
    <source>
        <dbReference type="Proteomes" id="UP000473531"/>
    </source>
</evidence>
<proteinExistence type="predicted"/>
<name>A0A6L7GH59_9SPHN</name>
<dbReference type="InterPro" id="IPR050570">
    <property type="entry name" value="Cell_wall_metabolism_enzyme"/>
</dbReference>
<evidence type="ECO:0000313" key="4">
    <source>
        <dbReference type="EMBL" id="MXP15279.1"/>
    </source>
</evidence>
<feature type="compositionally biased region" description="Low complexity" evidence="1">
    <location>
        <begin position="49"/>
        <end position="68"/>
    </location>
</feature>
<evidence type="ECO:0000259" key="3">
    <source>
        <dbReference type="Pfam" id="PF01551"/>
    </source>
</evidence>
<dbReference type="AlphaFoldDB" id="A0A6L7GH59"/>
<dbReference type="Pfam" id="PF01551">
    <property type="entry name" value="Peptidase_M23"/>
    <property type="match status" value="1"/>
</dbReference>
<evidence type="ECO:0000256" key="1">
    <source>
        <dbReference type="SAM" id="MobiDB-lite"/>
    </source>
</evidence>
<organism evidence="4 5">
    <name type="scientific">Allopontixanthobacter confluentis</name>
    <dbReference type="NCBI Taxonomy" id="1849021"/>
    <lineage>
        <taxon>Bacteria</taxon>
        <taxon>Pseudomonadati</taxon>
        <taxon>Pseudomonadota</taxon>
        <taxon>Alphaproteobacteria</taxon>
        <taxon>Sphingomonadales</taxon>
        <taxon>Erythrobacteraceae</taxon>
        <taxon>Allopontixanthobacter</taxon>
    </lineage>
</organism>
<dbReference type="InterPro" id="IPR011055">
    <property type="entry name" value="Dup_hybrid_motif"/>
</dbReference>
<feature type="chain" id="PRO_5026809778" evidence="2">
    <location>
        <begin position="33"/>
        <end position="327"/>
    </location>
</feature>
<dbReference type="SUPFAM" id="SSF51261">
    <property type="entry name" value="Duplicated hybrid motif"/>
    <property type="match status" value="1"/>
</dbReference>
<dbReference type="FunFam" id="2.70.70.10:FF:000019">
    <property type="entry name" value="M23 family peptidase"/>
    <property type="match status" value="1"/>
</dbReference>
<dbReference type="OrthoDB" id="9815245at2"/>
<keyword evidence="5" id="KW-1185">Reference proteome</keyword>
<sequence length="327" mass="34006">MTALSFSRQFAAASLACSLLSACNVVPAPASAPASTPVSTATATVQPVRAAPVAPSSPATSSPAPAAALTGRPGPSTFTYAGKLTQGGWMRGQAPGGSVSAHLGDQPLVLDSQGRFFAAFDRDAAPVAALQARLADGTTIESPVSIQPRAWNIERVNLARNQGGPSEEFMRRRRPELAQINAARAVNANSDGWQQDFIWPVKGRISGRFGSQRIYAGVPGSYHSGIDIATGENGTAYVAPADGVVVLATQSAFSLEGYLLIIDHGMGLNSAFLHNSSLAVKQGDVVRQGQHIGNIGSTGSATGPHLHWSLKWQDTRLDPLLFTGPMG</sequence>
<dbReference type="GO" id="GO:0004222">
    <property type="term" value="F:metalloendopeptidase activity"/>
    <property type="evidence" value="ECO:0007669"/>
    <property type="project" value="TreeGrafter"/>
</dbReference>
<dbReference type="Proteomes" id="UP000473531">
    <property type="component" value="Unassembled WGS sequence"/>
</dbReference>
<keyword evidence="2" id="KW-0732">Signal</keyword>
<evidence type="ECO:0000256" key="2">
    <source>
        <dbReference type="SAM" id="SignalP"/>
    </source>
</evidence>
<dbReference type="EMBL" id="WTYU01000002">
    <property type="protein sequence ID" value="MXP15279.1"/>
    <property type="molecule type" value="Genomic_DNA"/>
</dbReference>
<feature type="domain" description="M23ase beta-sheet core" evidence="3">
    <location>
        <begin position="222"/>
        <end position="319"/>
    </location>
</feature>